<dbReference type="Proteomes" id="UP000600918">
    <property type="component" value="Unassembled WGS sequence"/>
</dbReference>
<name>A0A834P9T8_VESPE</name>
<evidence type="ECO:0000313" key="2">
    <source>
        <dbReference type="EMBL" id="KAF7432295.1"/>
    </source>
</evidence>
<reference evidence="2" key="1">
    <citation type="journal article" date="2020" name="G3 (Bethesda)">
        <title>High-Quality Assemblies for Three Invasive Social Wasps from the &lt;i&gt;Vespula&lt;/i&gt; Genus.</title>
        <authorList>
            <person name="Harrop T.W.R."/>
            <person name="Guhlin J."/>
            <person name="McLaughlin G.M."/>
            <person name="Permina E."/>
            <person name="Stockwell P."/>
            <person name="Gilligan J."/>
            <person name="Le Lec M.F."/>
            <person name="Gruber M.A.M."/>
            <person name="Quinn O."/>
            <person name="Lovegrove M."/>
            <person name="Duncan E.J."/>
            <person name="Remnant E.J."/>
            <person name="Van Eeckhoven J."/>
            <person name="Graham B."/>
            <person name="Knapp R.A."/>
            <person name="Langford K.W."/>
            <person name="Kronenberg Z."/>
            <person name="Press M.O."/>
            <person name="Eacker S.M."/>
            <person name="Wilson-Rankin E.E."/>
            <person name="Purcell J."/>
            <person name="Lester P.J."/>
            <person name="Dearden P.K."/>
        </authorList>
    </citation>
    <scope>NUCLEOTIDE SEQUENCE</scope>
    <source>
        <strain evidence="2">Volc-1</strain>
    </source>
</reference>
<sequence>MNRRRRSGGGEEVEEEEDEEDEEVEEKEEVGFSSFDRRREPGRINCISSSLFRGDSQCRPEVARPGPSGDLERQREALRGLKGHSNGGKAMELLVKRERNTTGDYLLPRPLRFLRGAQ</sequence>
<organism evidence="2 3">
    <name type="scientific">Vespula pensylvanica</name>
    <name type="common">Western yellow jacket</name>
    <name type="synonym">Wasp</name>
    <dbReference type="NCBI Taxonomy" id="30213"/>
    <lineage>
        <taxon>Eukaryota</taxon>
        <taxon>Metazoa</taxon>
        <taxon>Ecdysozoa</taxon>
        <taxon>Arthropoda</taxon>
        <taxon>Hexapoda</taxon>
        <taxon>Insecta</taxon>
        <taxon>Pterygota</taxon>
        <taxon>Neoptera</taxon>
        <taxon>Endopterygota</taxon>
        <taxon>Hymenoptera</taxon>
        <taxon>Apocrita</taxon>
        <taxon>Aculeata</taxon>
        <taxon>Vespoidea</taxon>
        <taxon>Vespidae</taxon>
        <taxon>Vespinae</taxon>
        <taxon>Vespula</taxon>
    </lineage>
</organism>
<proteinExistence type="predicted"/>
<dbReference type="EMBL" id="JACSDY010000003">
    <property type="protein sequence ID" value="KAF7432295.1"/>
    <property type="molecule type" value="Genomic_DNA"/>
</dbReference>
<dbReference type="AlphaFoldDB" id="A0A834P9T8"/>
<keyword evidence="3" id="KW-1185">Reference proteome</keyword>
<comment type="caution">
    <text evidence="2">The sequence shown here is derived from an EMBL/GenBank/DDBJ whole genome shotgun (WGS) entry which is preliminary data.</text>
</comment>
<evidence type="ECO:0000313" key="3">
    <source>
        <dbReference type="Proteomes" id="UP000600918"/>
    </source>
</evidence>
<feature type="region of interest" description="Disordered" evidence="1">
    <location>
        <begin position="1"/>
        <end position="39"/>
    </location>
</feature>
<evidence type="ECO:0000256" key="1">
    <source>
        <dbReference type="SAM" id="MobiDB-lite"/>
    </source>
</evidence>
<feature type="compositionally biased region" description="Acidic residues" evidence="1">
    <location>
        <begin position="11"/>
        <end position="28"/>
    </location>
</feature>
<gene>
    <name evidence="2" type="ORF">H0235_005219</name>
</gene>
<accession>A0A834P9T8</accession>
<protein>
    <submittedName>
        <fullName evidence="2">Uncharacterized protein</fullName>
    </submittedName>
</protein>